<dbReference type="InterPro" id="IPR001374">
    <property type="entry name" value="R3H_dom"/>
</dbReference>
<keyword evidence="1 6" id="KW-0963">Cytoplasm</keyword>
<evidence type="ECO:0000313" key="8">
    <source>
        <dbReference type="EMBL" id="SMP58396.1"/>
    </source>
</evidence>
<dbReference type="GO" id="GO:0071555">
    <property type="term" value="P:cell wall organization"/>
    <property type="evidence" value="ECO:0007669"/>
    <property type="project" value="UniProtKB-KW"/>
</dbReference>
<dbReference type="GO" id="GO:0009252">
    <property type="term" value="P:peptidoglycan biosynthetic process"/>
    <property type="evidence" value="ECO:0007669"/>
    <property type="project" value="UniProtKB-UniRule"/>
</dbReference>
<dbReference type="InterPro" id="IPR036867">
    <property type="entry name" value="R3H_dom_sf"/>
</dbReference>
<gene>
    <name evidence="6" type="primary">khpB</name>
    <name evidence="6" type="synonym">eloR</name>
    <name evidence="8" type="ORF">SAMN06296020_10775</name>
</gene>
<evidence type="ECO:0000256" key="1">
    <source>
        <dbReference type="ARBA" id="ARBA00022490"/>
    </source>
</evidence>
<dbReference type="EMBL" id="FXUF01000007">
    <property type="protein sequence ID" value="SMP58396.1"/>
    <property type="molecule type" value="Genomic_DNA"/>
</dbReference>
<comment type="domain">
    <text evidence="6">Has an N-terminal Jag-N domain and 2 RNA-binding domains (KH and R3H).</text>
</comment>
<keyword evidence="4 6" id="KW-0143">Chaperone</keyword>
<keyword evidence="3 6" id="KW-0133">Cell shape</keyword>
<dbReference type="InterPro" id="IPR015946">
    <property type="entry name" value="KH_dom-like_a/b"/>
</dbReference>
<comment type="caution">
    <text evidence="8">The sequence shown here is derived from an EMBL/GenBank/DDBJ whole genome shotgun (WGS) entry which is preliminary data.</text>
</comment>
<dbReference type="PANTHER" id="PTHR35800:SF1">
    <property type="entry name" value="RNA-BINDING PROTEIN KHPB"/>
    <property type="match status" value="1"/>
</dbReference>
<keyword evidence="5 6" id="KW-0961">Cell wall biogenesis/degradation</keyword>
<dbReference type="PROSITE" id="PS51061">
    <property type="entry name" value="R3H"/>
    <property type="match status" value="1"/>
</dbReference>
<evidence type="ECO:0000256" key="4">
    <source>
        <dbReference type="ARBA" id="ARBA00023186"/>
    </source>
</evidence>
<dbReference type="SMART" id="SM01245">
    <property type="entry name" value="Jag_N"/>
    <property type="match status" value="1"/>
</dbReference>
<sequence>MKTVEATGKTVEEAIANGLKELGCARENVEVKILEAPYRGLLGLIGSKDAKVQLAVMDQTEDETRLFLQDLFQAMELEVDIHIDYDDDQMRIDLSGPNMGMVIGKRGQTLDAVQYITSLVANKHRDKYVKVMLDTENYREKREQTLIRLANKMAKTVKMTRKTMVLEPMNPYERRIIHAALQSDPRVQTYSEGEEPYRKVAIALKK</sequence>
<evidence type="ECO:0000313" key="9">
    <source>
        <dbReference type="Proteomes" id="UP001158066"/>
    </source>
</evidence>
<dbReference type="Gene3D" id="3.30.30.80">
    <property type="entry name" value="probable RNA-binding protein from clostridium symbiosum atcc 14940"/>
    <property type="match status" value="1"/>
</dbReference>
<dbReference type="RefSeq" id="WP_283409401.1">
    <property type="nucleotide sequence ID" value="NZ_FXUF01000007.1"/>
</dbReference>
<feature type="region of interest" description="Jag_N domain" evidence="6">
    <location>
        <begin position="5"/>
        <end position="55"/>
    </location>
</feature>
<evidence type="ECO:0000259" key="7">
    <source>
        <dbReference type="PROSITE" id="PS51061"/>
    </source>
</evidence>
<dbReference type="GO" id="GO:0005737">
    <property type="term" value="C:cytoplasm"/>
    <property type="evidence" value="ECO:0007669"/>
    <property type="project" value="UniProtKB-SubCell"/>
</dbReference>
<dbReference type="HAMAP" id="MF_00867">
    <property type="entry name" value="KhpB"/>
    <property type="match status" value="1"/>
</dbReference>
<feature type="domain" description="R3H" evidence="7">
    <location>
        <begin position="140"/>
        <end position="206"/>
    </location>
</feature>
<reference evidence="8" key="1">
    <citation type="submission" date="2017-05" db="EMBL/GenBank/DDBJ databases">
        <authorList>
            <person name="Varghese N."/>
            <person name="Submissions S."/>
        </authorList>
    </citation>
    <scope>NUCLEOTIDE SEQUENCE</scope>
    <source>
        <strain evidence="8">Su22</strain>
    </source>
</reference>
<dbReference type="InterPro" id="IPR034079">
    <property type="entry name" value="R3H_KhpB"/>
</dbReference>
<keyword evidence="2 6" id="KW-0694">RNA-binding</keyword>
<dbReference type="GO" id="GO:0008360">
    <property type="term" value="P:regulation of cell shape"/>
    <property type="evidence" value="ECO:0007669"/>
    <property type="project" value="UniProtKB-KW"/>
</dbReference>
<evidence type="ECO:0000256" key="6">
    <source>
        <dbReference type="HAMAP-Rule" id="MF_00867"/>
    </source>
</evidence>
<name>A0AA45WWF9_9CLOT</name>
<dbReference type="Proteomes" id="UP001158066">
    <property type="component" value="Unassembled WGS sequence"/>
</dbReference>
<dbReference type="CDD" id="cd02414">
    <property type="entry name" value="KH-II_Jag"/>
    <property type="match status" value="1"/>
</dbReference>
<dbReference type="InterPro" id="IPR032782">
    <property type="entry name" value="KhpB_N"/>
</dbReference>
<dbReference type="Gene3D" id="3.30.1370.50">
    <property type="entry name" value="R3H-like domain"/>
    <property type="match status" value="1"/>
</dbReference>
<comment type="similarity">
    <text evidence="6">Belongs to the KhpB RNA-binding protein family.</text>
</comment>
<protein>
    <recommendedName>
        <fullName evidence="6">RNA-binding protein KhpB</fullName>
    </recommendedName>
    <alternativeName>
        <fullName evidence="6">RNA-binding protein EloR</fullName>
    </alternativeName>
</protein>
<comment type="subcellular location">
    <subcellularLocation>
        <location evidence="6">Cytoplasm</location>
    </subcellularLocation>
</comment>
<comment type="subunit">
    <text evidence="6">Forms a complex with KhpA.</text>
</comment>
<comment type="function">
    <text evidence="6">A probable RNA chaperone. Forms a complex with KhpA which binds to cellular RNA and controls its expression. Plays a role in peptidoglycan (PG) homeostasis and cell length regulation.</text>
</comment>
<dbReference type="PROSITE" id="PS50084">
    <property type="entry name" value="KH_TYPE_1"/>
    <property type="match status" value="1"/>
</dbReference>
<dbReference type="InterPro" id="IPR038247">
    <property type="entry name" value="Jag_N_dom_sf"/>
</dbReference>
<dbReference type="Pfam" id="PF13083">
    <property type="entry name" value="KH_KhpA-B"/>
    <property type="match status" value="1"/>
</dbReference>
<dbReference type="SMART" id="SM00393">
    <property type="entry name" value="R3H"/>
    <property type="match status" value="1"/>
</dbReference>
<dbReference type="GO" id="GO:0003723">
    <property type="term" value="F:RNA binding"/>
    <property type="evidence" value="ECO:0007669"/>
    <property type="project" value="UniProtKB-UniRule"/>
</dbReference>
<dbReference type="InterPro" id="IPR038008">
    <property type="entry name" value="Jag_KH"/>
</dbReference>
<dbReference type="PANTHER" id="PTHR35800">
    <property type="entry name" value="PROTEIN JAG"/>
    <property type="match status" value="1"/>
</dbReference>
<keyword evidence="9" id="KW-1185">Reference proteome</keyword>
<dbReference type="AlphaFoldDB" id="A0AA45WWF9"/>
<dbReference type="NCBIfam" id="NF041568">
    <property type="entry name" value="Jag_EloR"/>
    <property type="match status" value="1"/>
</dbReference>
<dbReference type="CDD" id="cd02644">
    <property type="entry name" value="R3H_jag"/>
    <property type="match status" value="1"/>
</dbReference>
<evidence type="ECO:0000256" key="3">
    <source>
        <dbReference type="ARBA" id="ARBA00022960"/>
    </source>
</evidence>
<dbReference type="SUPFAM" id="SSF82708">
    <property type="entry name" value="R3H domain"/>
    <property type="match status" value="1"/>
</dbReference>
<dbReference type="Pfam" id="PF14804">
    <property type="entry name" value="Jag_N"/>
    <property type="match status" value="1"/>
</dbReference>
<dbReference type="Pfam" id="PF01424">
    <property type="entry name" value="R3H"/>
    <property type="match status" value="1"/>
</dbReference>
<dbReference type="Gene3D" id="3.30.300.20">
    <property type="match status" value="1"/>
</dbReference>
<proteinExistence type="inferred from homology"/>
<evidence type="ECO:0000256" key="2">
    <source>
        <dbReference type="ARBA" id="ARBA00022884"/>
    </source>
</evidence>
<accession>A0AA45WWF9</accession>
<dbReference type="InterPro" id="IPR039247">
    <property type="entry name" value="KhpB"/>
</dbReference>
<evidence type="ECO:0000256" key="5">
    <source>
        <dbReference type="ARBA" id="ARBA00023316"/>
    </source>
</evidence>
<organism evidence="8 9">
    <name type="scientific">Anoxynatronum buryatiense</name>
    <dbReference type="NCBI Taxonomy" id="489973"/>
    <lineage>
        <taxon>Bacteria</taxon>
        <taxon>Bacillati</taxon>
        <taxon>Bacillota</taxon>
        <taxon>Clostridia</taxon>
        <taxon>Eubacteriales</taxon>
        <taxon>Clostridiaceae</taxon>
        <taxon>Anoxynatronum</taxon>
    </lineage>
</organism>